<protein>
    <submittedName>
        <fullName evidence="1">Uncharacterized protein</fullName>
    </submittedName>
</protein>
<dbReference type="EMBL" id="LT670844">
    <property type="protein sequence ID" value="SHL17771.1"/>
    <property type="molecule type" value="Genomic_DNA"/>
</dbReference>
<accession>A0A1M6YHJ8</accession>
<reference evidence="1 2" key="1">
    <citation type="submission" date="2016-11" db="EMBL/GenBank/DDBJ databases">
        <authorList>
            <person name="Jaros S."/>
            <person name="Januszkiewicz K."/>
            <person name="Wedrychowicz H."/>
        </authorList>
    </citation>
    <scope>NUCLEOTIDE SEQUENCE [LARGE SCALE GENOMIC DNA]</scope>
    <source>
        <strain evidence="1 2">GAS499</strain>
    </source>
</reference>
<organism evidence="1 2">
    <name type="scientific">Bradyrhizobium lablabi</name>
    <dbReference type="NCBI Taxonomy" id="722472"/>
    <lineage>
        <taxon>Bacteria</taxon>
        <taxon>Pseudomonadati</taxon>
        <taxon>Pseudomonadota</taxon>
        <taxon>Alphaproteobacteria</taxon>
        <taxon>Hyphomicrobiales</taxon>
        <taxon>Nitrobacteraceae</taxon>
        <taxon>Bradyrhizobium</taxon>
    </lineage>
</organism>
<evidence type="ECO:0000313" key="1">
    <source>
        <dbReference type="EMBL" id="SHL17771.1"/>
    </source>
</evidence>
<sequence length="83" mass="8954">MTFVVALALSGPAFAQKLVDPNAVAPEYREAAEARRAEQIRQRECAHQADVAKVLPRDRIAHITKCLAEAEAAPHPATASAHE</sequence>
<dbReference type="AlphaFoldDB" id="A0A1M6YHJ8"/>
<gene>
    <name evidence="1" type="ORF">SAMN05444159_5218</name>
</gene>
<dbReference type="Proteomes" id="UP000189935">
    <property type="component" value="Chromosome I"/>
</dbReference>
<evidence type="ECO:0000313" key="2">
    <source>
        <dbReference type="Proteomes" id="UP000189935"/>
    </source>
</evidence>
<name>A0A1M6YHJ8_9BRAD</name>
<dbReference type="RefSeq" id="WP_172842106.1">
    <property type="nucleotide sequence ID" value="NZ_LT670844.1"/>
</dbReference>
<proteinExistence type="predicted"/>